<organism evidence="2 3">
    <name type="scientific">Halococcoides cellulosivorans</name>
    <dbReference type="NCBI Taxonomy" id="1679096"/>
    <lineage>
        <taxon>Archaea</taxon>
        <taxon>Methanobacteriati</taxon>
        <taxon>Methanobacteriota</taxon>
        <taxon>Stenosarchaea group</taxon>
        <taxon>Halobacteria</taxon>
        <taxon>Halobacteriales</taxon>
        <taxon>Haloarculaceae</taxon>
        <taxon>Halococcoides</taxon>
    </lineage>
</organism>
<name>A0A2R4WXI0_9EURY</name>
<proteinExistence type="predicted"/>
<dbReference type="RefSeq" id="WP_108380622.1">
    <property type="nucleotide sequence ID" value="NZ_CP028858.1"/>
</dbReference>
<feature type="transmembrane region" description="Helical" evidence="1">
    <location>
        <begin position="391"/>
        <end position="413"/>
    </location>
</feature>
<feature type="transmembrane region" description="Helical" evidence="1">
    <location>
        <begin position="6"/>
        <end position="24"/>
    </location>
</feature>
<evidence type="ECO:0000313" key="2">
    <source>
        <dbReference type="EMBL" id="AWB26253.1"/>
    </source>
</evidence>
<sequence length="763" mass="81514">MEFGLVAVWLVTYLALLAAGQAIAKSLLPQLSDEGAGVGLPIAAGVIWLVVYWVGRVSITAGLWLGVGVVVAAALLAHRRTGPIDRRAFAETAAVFTAAFLFLIAIRAVDPAVHPGGGEKFLDFGLLRSLLRSGVLPPQDVWFAGETVRYYYGGHLLAALFARLTGTAPRYAYNLALAGFYAMVVTAAVGLARNIATAHGHDDRLAGAFAAFFVGLASNLMPAAQLLWLVTPGAITGARVPFFGVTVETIASDLGVPLDGLATGIGSFGYWSASRVIGGTINEFPLFAWLNGDLHAHMMSTPFLLLGATVLFGYYRTPAAQRWRRRALLFVGLPAVGAIVSVTNTWSMPTIAGLAAVTIVLAPADPIELLPDRVRPPQQGWIDRELGRLGVALGSATLIALLSVVIVLPYWLVVSSGSEGMGFLPDRSPIVPLVLVHGAFLVIAGLHYSRYAVGRLGTTTDRIGATDAVIAALALAVAGFLAIRFRVSALLVVAPLVGAGWLLARDGSVRDRPSPGFESVLVVASAGLIVLAEFVFLEENAGGGRYNTVFKLYMQIWVLFATGAGTALAVLIAEQRPGLGLSGPAWRRRFKILAALLVVSTSIYAALAVPAHFGSPTHRTDDPSLDALAFVETDHPDEARAIAWLDRREGQPTLLSRPGRDPYQWRNAPSSLTGIPTVAGWVHETGYHGPDAYYERAGHVDVMFTGGVDRQRELLRQYDVEYVYVGPKEREQYSQITIQRLDAVEPVGQFDAVTIYRVDQGAL</sequence>
<dbReference type="GeneID" id="36510883"/>
<feature type="transmembrane region" description="Helical" evidence="1">
    <location>
        <begin position="61"/>
        <end position="77"/>
    </location>
</feature>
<dbReference type="InterPro" id="IPR018746">
    <property type="entry name" value="DUF2298"/>
</dbReference>
<protein>
    <recommendedName>
        <fullName evidence="4">Chlor_Arch_YYY domain-containing protein</fullName>
    </recommendedName>
</protein>
<feature type="transmembrane region" description="Helical" evidence="1">
    <location>
        <begin position="433"/>
        <end position="451"/>
    </location>
</feature>
<feature type="transmembrane region" description="Helical" evidence="1">
    <location>
        <begin position="294"/>
        <end position="315"/>
    </location>
</feature>
<keyword evidence="1" id="KW-0812">Transmembrane</keyword>
<dbReference type="KEGG" id="harc:HARCEL1_00210"/>
<dbReference type="PANTHER" id="PTHR10790">
    <property type="entry name" value="TPR-DOMAIN CONTAINING PROTEIN"/>
    <property type="match status" value="1"/>
</dbReference>
<evidence type="ECO:0000256" key="1">
    <source>
        <dbReference type="SAM" id="Phobius"/>
    </source>
</evidence>
<dbReference type="AlphaFoldDB" id="A0A2R4WXI0"/>
<dbReference type="EMBL" id="CP028858">
    <property type="protein sequence ID" value="AWB26253.1"/>
    <property type="molecule type" value="Genomic_DNA"/>
</dbReference>
<keyword evidence="1" id="KW-1133">Transmembrane helix</keyword>
<feature type="transmembrane region" description="Helical" evidence="1">
    <location>
        <begin position="487"/>
        <end position="504"/>
    </location>
</feature>
<feature type="transmembrane region" description="Helical" evidence="1">
    <location>
        <begin position="89"/>
        <end position="109"/>
    </location>
</feature>
<feature type="transmembrane region" description="Helical" evidence="1">
    <location>
        <begin position="516"/>
        <end position="537"/>
    </location>
</feature>
<dbReference type="Pfam" id="PF10060">
    <property type="entry name" value="DUF2298"/>
    <property type="match status" value="1"/>
</dbReference>
<reference evidence="2 3" key="1">
    <citation type="submission" date="2018-04" db="EMBL/GenBank/DDBJ databases">
        <title>Halococcoides cellulosivorans gen. nov., sp. nov., an extremely halophilic cellulose-utilizing haloarchaeon from hypersaline lakes.</title>
        <authorList>
            <person name="Sorokin D.Y."/>
            <person name="Toshchakov S.V."/>
            <person name="Samarov N.I."/>
            <person name="Korzhenkov A."/>
            <person name="Kublanov I.V."/>
        </authorList>
    </citation>
    <scope>NUCLEOTIDE SEQUENCE [LARGE SCALE GENOMIC DNA]</scope>
    <source>
        <strain evidence="2 3">HArcel1</strain>
    </source>
</reference>
<dbReference type="NCBIfam" id="TIGR03662">
    <property type="entry name" value="Chlor_Arch_YYY"/>
    <property type="match status" value="1"/>
</dbReference>
<dbReference type="PANTHER" id="PTHR10790:SF51">
    <property type="entry name" value="TETRATRICOPEPTIDE REPEAT PROTEIN"/>
    <property type="match status" value="1"/>
</dbReference>
<evidence type="ECO:0008006" key="4">
    <source>
        <dbReference type="Google" id="ProtNLM"/>
    </source>
</evidence>
<feature type="transmembrane region" description="Helical" evidence="1">
    <location>
        <begin position="463"/>
        <end position="481"/>
    </location>
</feature>
<accession>A0A2R4WXI0</accession>
<keyword evidence="1" id="KW-0472">Membrane</keyword>
<feature type="transmembrane region" description="Helical" evidence="1">
    <location>
        <begin position="327"/>
        <end position="346"/>
    </location>
</feature>
<feature type="transmembrane region" description="Helical" evidence="1">
    <location>
        <begin position="352"/>
        <end position="370"/>
    </location>
</feature>
<evidence type="ECO:0000313" key="3">
    <source>
        <dbReference type="Proteomes" id="UP000244727"/>
    </source>
</evidence>
<feature type="transmembrane region" description="Helical" evidence="1">
    <location>
        <begin position="171"/>
        <end position="193"/>
    </location>
</feature>
<dbReference type="Proteomes" id="UP000244727">
    <property type="component" value="Chromosome"/>
</dbReference>
<feature type="transmembrane region" description="Helical" evidence="1">
    <location>
        <begin position="552"/>
        <end position="572"/>
    </location>
</feature>
<feature type="transmembrane region" description="Helical" evidence="1">
    <location>
        <begin position="36"/>
        <end position="55"/>
    </location>
</feature>
<keyword evidence="3" id="KW-1185">Reference proteome</keyword>
<feature type="transmembrane region" description="Helical" evidence="1">
    <location>
        <begin position="205"/>
        <end position="230"/>
    </location>
</feature>
<feature type="transmembrane region" description="Helical" evidence="1">
    <location>
        <begin position="592"/>
        <end position="613"/>
    </location>
</feature>
<gene>
    <name evidence="2" type="ORF">HARCEL1_00210</name>
</gene>